<sequence>MASIERLKTISGKIFDGSATREEEELFWKYFDETGADHLREELFPLSAFSSSKSVRPQESEADQMLQVIRERIRSEHNDQPVTRKISWIKYASAAVMAGAIAIVSMVLLQDRKTTSSLHVTQKLQWDTIQNPGKNPLKVRLADGSQVWLNTGACLLVSADFEADRMVKLRGEAFFKVEGNAVKPFEVAAGNIRTLVLGTEFNIDGFDSGQRVQISLLSGKIKISHLMDSSLSYTLKPGQMLEASQSAFLGAPSSIHSDAVDAWRHGALVLNNMPMRDALKKIGAFYAINISCEDEVLLSEKVTAVYERGQNWKDVLHNLLFIYHYTFVTEKDTIYIKHN</sequence>
<dbReference type="OrthoDB" id="738872at2"/>
<dbReference type="InterPro" id="IPR006860">
    <property type="entry name" value="FecR"/>
</dbReference>
<keyword evidence="1" id="KW-0472">Membrane</keyword>
<evidence type="ECO:0000313" key="5">
    <source>
        <dbReference type="Proteomes" id="UP000279089"/>
    </source>
</evidence>
<keyword evidence="5" id="KW-1185">Reference proteome</keyword>
<dbReference type="EMBL" id="RMBX01000001">
    <property type="protein sequence ID" value="RPD43049.1"/>
    <property type="molecule type" value="Genomic_DNA"/>
</dbReference>
<dbReference type="InterPro" id="IPR032508">
    <property type="entry name" value="FecR_C"/>
</dbReference>
<evidence type="ECO:0000259" key="2">
    <source>
        <dbReference type="Pfam" id="PF04773"/>
    </source>
</evidence>
<dbReference type="Pfam" id="PF04773">
    <property type="entry name" value="FecR"/>
    <property type="match status" value="1"/>
</dbReference>
<dbReference type="InterPro" id="IPR012373">
    <property type="entry name" value="Ferrdict_sens_TM"/>
</dbReference>
<feature type="transmembrane region" description="Helical" evidence="1">
    <location>
        <begin position="88"/>
        <end position="109"/>
    </location>
</feature>
<reference evidence="5" key="1">
    <citation type="submission" date="2018-11" db="EMBL/GenBank/DDBJ databases">
        <title>Chitinophaga lutea sp.nov., isolate from arsenic contaminated soil.</title>
        <authorList>
            <person name="Zong Y."/>
        </authorList>
    </citation>
    <scope>NUCLEOTIDE SEQUENCE [LARGE SCALE GENOMIC DNA]</scope>
    <source>
        <strain evidence="5">YLT18</strain>
    </source>
</reference>
<keyword evidence="1" id="KW-0812">Transmembrane</keyword>
<organism evidence="4 5">
    <name type="scientific">Chitinophaga barathri</name>
    <dbReference type="NCBI Taxonomy" id="1647451"/>
    <lineage>
        <taxon>Bacteria</taxon>
        <taxon>Pseudomonadati</taxon>
        <taxon>Bacteroidota</taxon>
        <taxon>Chitinophagia</taxon>
        <taxon>Chitinophagales</taxon>
        <taxon>Chitinophagaceae</taxon>
        <taxon>Chitinophaga</taxon>
    </lineage>
</organism>
<feature type="domain" description="Protein FecR C-terminal" evidence="3">
    <location>
        <begin position="268"/>
        <end position="336"/>
    </location>
</feature>
<dbReference type="Gene3D" id="2.60.120.1440">
    <property type="match status" value="1"/>
</dbReference>
<dbReference type="PANTHER" id="PTHR30273">
    <property type="entry name" value="PERIPLASMIC SIGNAL SENSOR AND SIGMA FACTOR ACTIVATOR FECR-RELATED"/>
    <property type="match status" value="1"/>
</dbReference>
<dbReference type="Pfam" id="PF16344">
    <property type="entry name" value="FecR_C"/>
    <property type="match status" value="1"/>
</dbReference>
<dbReference type="GO" id="GO:0016989">
    <property type="term" value="F:sigma factor antagonist activity"/>
    <property type="evidence" value="ECO:0007669"/>
    <property type="project" value="TreeGrafter"/>
</dbReference>
<comment type="caution">
    <text evidence="4">The sequence shown here is derived from an EMBL/GenBank/DDBJ whole genome shotgun (WGS) entry which is preliminary data.</text>
</comment>
<dbReference type="PIRSF" id="PIRSF018266">
    <property type="entry name" value="FecR"/>
    <property type="match status" value="1"/>
</dbReference>
<evidence type="ECO:0000256" key="1">
    <source>
        <dbReference type="SAM" id="Phobius"/>
    </source>
</evidence>
<dbReference type="Gene3D" id="3.55.50.30">
    <property type="match status" value="1"/>
</dbReference>
<name>A0A3N4MU18_9BACT</name>
<protein>
    <submittedName>
        <fullName evidence="4">DUF4974 domain-containing protein</fullName>
    </submittedName>
</protein>
<evidence type="ECO:0000313" key="4">
    <source>
        <dbReference type="EMBL" id="RPD43049.1"/>
    </source>
</evidence>
<gene>
    <name evidence="4" type="ORF">EG028_01800</name>
</gene>
<dbReference type="RefSeq" id="WP_120514320.1">
    <property type="nucleotide sequence ID" value="NZ_QXZY01000001.1"/>
</dbReference>
<feature type="domain" description="FecR protein" evidence="2">
    <location>
        <begin position="136"/>
        <end position="222"/>
    </location>
</feature>
<proteinExistence type="predicted"/>
<dbReference type="PANTHER" id="PTHR30273:SF2">
    <property type="entry name" value="PROTEIN FECR"/>
    <property type="match status" value="1"/>
</dbReference>
<dbReference type="Proteomes" id="UP000279089">
    <property type="component" value="Unassembled WGS sequence"/>
</dbReference>
<keyword evidence="1" id="KW-1133">Transmembrane helix</keyword>
<dbReference type="AlphaFoldDB" id="A0A3N4MU18"/>
<accession>A0A3N4MU18</accession>
<evidence type="ECO:0000259" key="3">
    <source>
        <dbReference type="Pfam" id="PF16344"/>
    </source>
</evidence>